<evidence type="ECO:0000256" key="2">
    <source>
        <dbReference type="ARBA" id="ARBA00022737"/>
    </source>
</evidence>
<evidence type="ECO:0000313" key="7">
    <source>
        <dbReference type="Proteomes" id="UP000655225"/>
    </source>
</evidence>
<sequence>MFVLRKLPPKFPQSPSLLCTITPRFLCKSTNPPENPSPENPNPENPSPEKPSAAYYDNLITIAGRSRDFTTIHHLLNQRVKDGFFNTTNTFKFVTDNDDDLDQLTQSLETLDRGFPRKSAFDALIARLCKSNQIDKSLRVIDTMVRGSHGINACTFHPILNALTRNKSMDEAWRVLALMREIGISPDLTSYNSVLTAYCVAGDLSAAAGVLGKIQEEGMEVDPRTYDAMVLGACRAGKVDGALAVLRRMEDDGVPLLYSSHSHVISGLLELRCYAQAVEFVRSYEGRDRGLDTESFGYLGRCFIRRKLYVEAKLVLGEMDKTGSLLENAQTTLFQLAAVKLELGHLGKAIRGAGSFASVLFR</sequence>
<dbReference type="OrthoDB" id="185373at2759"/>
<evidence type="ECO:0000259" key="5">
    <source>
        <dbReference type="Pfam" id="PF23276"/>
    </source>
</evidence>
<dbReference type="Gene3D" id="1.25.40.10">
    <property type="entry name" value="Tetratricopeptide repeat domain"/>
    <property type="match status" value="1"/>
</dbReference>
<dbReference type="Proteomes" id="UP000655225">
    <property type="component" value="Unassembled WGS sequence"/>
</dbReference>
<dbReference type="NCBIfam" id="TIGR00756">
    <property type="entry name" value="PPR"/>
    <property type="match status" value="3"/>
</dbReference>
<dbReference type="PROSITE" id="PS51375">
    <property type="entry name" value="PPR"/>
    <property type="match status" value="3"/>
</dbReference>
<dbReference type="AlphaFoldDB" id="A0A834YZS4"/>
<feature type="domain" description="Pentatricopeptide repeat-containing protein-mitochondrial" evidence="5">
    <location>
        <begin position="118"/>
        <end position="210"/>
    </location>
</feature>
<organism evidence="6 7">
    <name type="scientific">Tetracentron sinense</name>
    <name type="common">Spur-leaf</name>
    <dbReference type="NCBI Taxonomy" id="13715"/>
    <lineage>
        <taxon>Eukaryota</taxon>
        <taxon>Viridiplantae</taxon>
        <taxon>Streptophyta</taxon>
        <taxon>Embryophyta</taxon>
        <taxon>Tracheophyta</taxon>
        <taxon>Spermatophyta</taxon>
        <taxon>Magnoliopsida</taxon>
        <taxon>Trochodendrales</taxon>
        <taxon>Trochodendraceae</taxon>
        <taxon>Tetracentron</taxon>
    </lineage>
</organism>
<gene>
    <name evidence="6" type="ORF">HHK36_016152</name>
</gene>
<dbReference type="Pfam" id="PF23276">
    <property type="entry name" value="TPR_24"/>
    <property type="match status" value="1"/>
</dbReference>
<comment type="similarity">
    <text evidence="1">Belongs to the PPR family. P subfamily.</text>
</comment>
<evidence type="ECO:0000256" key="3">
    <source>
        <dbReference type="PROSITE-ProRule" id="PRU00708"/>
    </source>
</evidence>
<dbReference type="InterPro" id="IPR057027">
    <property type="entry name" value="TPR_mt"/>
</dbReference>
<name>A0A834YZS4_TETSI</name>
<accession>A0A834YZS4</accession>
<protein>
    <recommendedName>
        <fullName evidence="5">Pentatricopeptide repeat-containing protein-mitochondrial domain-containing protein</fullName>
    </recommendedName>
</protein>
<evidence type="ECO:0000313" key="6">
    <source>
        <dbReference type="EMBL" id="KAF8397242.1"/>
    </source>
</evidence>
<dbReference type="Pfam" id="PF12854">
    <property type="entry name" value="PPR_1"/>
    <property type="match status" value="1"/>
</dbReference>
<comment type="caution">
    <text evidence="6">The sequence shown here is derived from an EMBL/GenBank/DDBJ whole genome shotgun (WGS) entry which is preliminary data.</text>
</comment>
<dbReference type="InterPro" id="IPR011990">
    <property type="entry name" value="TPR-like_helical_dom_sf"/>
</dbReference>
<feature type="compositionally biased region" description="Pro residues" evidence="4">
    <location>
        <begin position="33"/>
        <end position="49"/>
    </location>
</feature>
<feature type="repeat" description="PPR" evidence="3">
    <location>
        <begin position="152"/>
        <end position="186"/>
    </location>
</feature>
<dbReference type="InterPro" id="IPR002885">
    <property type="entry name" value="PPR_rpt"/>
</dbReference>
<evidence type="ECO:0000256" key="4">
    <source>
        <dbReference type="SAM" id="MobiDB-lite"/>
    </source>
</evidence>
<dbReference type="OMA" id="GANACTF"/>
<dbReference type="EMBL" id="JABCRI010000011">
    <property type="protein sequence ID" value="KAF8397242.1"/>
    <property type="molecule type" value="Genomic_DNA"/>
</dbReference>
<reference evidence="6 7" key="1">
    <citation type="submission" date="2020-04" db="EMBL/GenBank/DDBJ databases">
        <title>Plant Genome Project.</title>
        <authorList>
            <person name="Zhang R.-G."/>
        </authorList>
    </citation>
    <scope>NUCLEOTIDE SEQUENCE [LARGE SCALE GENOMIC DNA]</scope>
    <source>
        <strain evidence="6">YNK0</strain>
        <tissue evidence="6">Leaf</tissue>
    </source>
</reference>
<feature type="region of interest" description="Disordered" evidence="4">
    <location>
        <begin position="29"/>
        <end position="52"/>
    </location>
</feature>
<keyword evidence="7" id="KW-1185">Reference proteome</keyword>
<dbReference type="PANTHER" id="PTHR47936">
    <property type="entry name" value="PPR_LONG DOMAIN-CONTAINING PROTEIN"/>
    <property type="match status" value="1"/>
</dbReference>
<proteinExistence type="inferred from homology"/>
<feature type="repeat" description="PPR" evidence="3">
    <location>
        <begin position="222"/>
        <end position="256"/>
    </location>
</feature>
<feature type="repeat" description="PPR" evidence="3">
    <location>
        <begin position="187"/>
        <end position="221"/>
    </location>
</feature>
<keyword evidence="2" id="KW-0677">Repeat</keyword>
<dbReference type="PANTHER" id="PTHR47936:SF3">
    <property type="entry name" value="PENTACOTRIPEPTIDE-REPEAT REGION OF PRORP DOMAIN-CONTAINING PROTEIN"/>
    <property type="match status" value="1"/>
</dbReference>
<evidence type="ECO:0000256" key="1">
    <source>
        <dbReference type="ARBA" id="ARBA00007626"/>
    </source>
</evidence>